<evidence type="ECO:0000313" key="2">
    <source>
        <dbReference type="EMBL" id="OTF70234.1"/>
    </source>
</evidence>
<dbReference type="InterPro" id="IPR013106">
    <property type="entry name" value="Ig_V-set"/>
</dbReference>
<organism evidence="2 3">
    <name type="scientific">Euroglyphus maynei</name>
    <name type="common">Mayne's house dust mite</name>
    <dbReference type="NCBI Taxonomy" id="6958"/>
    <lineage>
        <taxon>Eukaryota</taxon>
        <taxon>Metazoa</taxon>
        <taxon>Ecdysozoa</taxon>
        <taxon>Arthropoda</taxon>
        <taxon>Chelicerata</taxon>
        <taxon>Arachnida</taxon>
        <taxon>Acari</taxon>
        <taxon>Acariformes</taxon>
        <taxon>Sarcoptiformes</taxon>
        <taxon>Astigmata</taxon>
        <taxon>Psoroptidia</taxon>
        <taxon>Analgoidea</taxon>
        <taxon>Pyroglyphidae</taxon>
        <taxon>Pyroglyphinae</taxon>
        <taxon>Euroglyphus</taxon>
    </lineage>
</organism>
<dbReference type="PANTHER" id="PTHR23279">
    <property type="entry name" value="DEFECTIVE PROBOSCIS EXTENSION RESPONSE DPR -RELATED"/>
    <property type="match status" value="1"/>
</dbReference>
<feature type="non-terminal residue" evidence="2">
    <location>
        <position position="1"/>
    </location>
</feature>
<proteinExistence type="predicted"/>
<dbReference type="EMBL" id="MUJZ01066597">
    <property type="protein sequence ID" value="OTF70234.1"/>
    <property type="molecule type" value="Genomic_DNA"/>
</dbReference>
<dbReference type="InterPro" id="IPR013783">
    <property type="entry name" value="Ig-like_fold"/>
</dbReference>
<dbReference type="PANTHER" id="PTHR23279:SF36">
    <property type="entry name" value="DEFECTIVE PROBOSCIS EXTENSION RESPONSE 9, ISOFORM A"/>
    <property type="match status" value="1"/>
</dbReference>
<reference evidence="2 3" key="1">
    <citation type="submission" date="2017-03" db="EMBL/GenBank/DDBJ databases">
        <title>Genome Survey of Euroglyphus maynei.</title>
        <authorList>
            <person name="Arlian L.G."/>
            <person name="Morgan M.S."/>
            <person name="Rider S.D."/>
        </authorList>
    </citation>
    <scope>NUCLEOTIDE SEQUENCE [LARGE SCALE GENOMIC DNA]</scope>
    <source>
        <strain evidence="2">Arlian Lab</strain>
        <tissue evidence="2">Whole body</tissue>
    </source>
</reference>
<comment type="caution">
    <text evidence="2">The sequence shown here is derived from an EMBL/GenBank/DDBJ whole genome shotgun (WGS) entry which is preliminary data.</text>
</comment>
<evidence type="ECO:0000313" key="3">
    <source>
        <dbReference type="Proteomes" id="UP000194236"/>
    </source>
</evidence>
<protein>
    <recommendedName>
        <fullName evidence="1">Ig-like domain-containing protein</fullName>
    </recommendedName>
</protein>
<dbReference type="Gene3D" id="2.60.40.10">
    <property type="entry name" value="Immunoglobulins"/>
    <property type="match status" value="1"/>
</dbReference>
<evidence type="ECO:0000259" key="1">
    <source>
        <dbReference type="PROSITE" id="PS50835"/>
    </source>
</evidence>
<accession>A0A1Y3AQY4</accession>
<dbReference type="Pfam" id="PF07686">
    <property type="entry name" value="V-set"/>
    <property type="match status" value="1"/>
</dbReference>
<feature type="domain" description="Ig-like" evidence="1">
    <location>
        <begin position="9"/>
        <end position="97"/>
    </location>
</feature>
<dbReference type="PROSITE" id="PS50835">
    <property type="entry name" value="IG_LIKE"/>
    <property type="match status" value="1"/>
</dbReference>
<sequence>AQAQRQNLPDLSETPTSPIRVNVGDDIDIDCVIKNRNNLTVLWKYLNGTSESLLAANQVIVSDDKRLSVIHHEQQERWILQIRFARVQDTGIYKCEVYQFYVDHYVVYKQ</sequence>
<dbReference type="InterPro" id="IPR037448">
    <property type="entry name" value="Zig-8"/>
</dbReference>
<dbReference type="InterPro" id="IPR007110">
    <property type="entry name" value="Ig-like_dom"/>
</dbReference>
<dbReference type="InterPro" id="IPR036179">
    <property type="entry name" value="Ig-like_dom_sf"/>
</dbReference>
<keyword evidence="3" id="KW-1185">Reference proteome</keyword>
<dbReference type="AlphaFoldDB" id="A0A1Y3AQY4"/>
<dbReference type="OrthoDB" id="6506983at2759"/>
<dbReference type="SUPFAM" id="SSF48726">
    <property type="entry name" value="Immunoglobulin"/>
    <property type="match status" value="1"/>
</dbReference>
<dbReference type="GO" id="GO:0050808">
    <property type="term" value="P:synapse organization"/>
    <property type="evidence" value="ECO:0007669"/>
    <property type="project" value="TreeGrafter"/>
</dbReference>
<dbReference type="Proteomes" id="UP000194236">
    <property type="component" value="Unassembled WGS sequence"/>
</dbReference>
<gene>
    <name evidence="2" type="ORF">BLA29_008576</name>
</gene>
<dbReference type="GO" id="GO:0032589">
    <property type="term" value="C:neuron projection membrane"/>
    <property type="evidence" value="ECO:0007669"/>
    <property type="project" value="TreeGrafter"/>
</dbReference>
<name>A0A1Y3AQY4_EURMA</name>